<organism evidence="10 11">
    <name type="scientific">Melopsittacus undulatus</name>
    <name type="common">Budgerigar</name>
    <name type="synonym">Psittacus undulatus</name>
    <dbReference type="NCBI Taxonomy" id="13146"/>
    <lineage>
        <taxon>Eukaryota</taxon>
        <taxon>Metazoa</taxon>
        <taxon>Chordata</taxon>
        <taxon>Craniata</taxon>
        <taxon>Vertebrata</taxon>
        <taxon>Euteleostomi</taxon>
        <taxon>Archelosauria</taxon>
        <taxon>Archosauria</taxon>
        <taxon>Dinosauria</taxon>
        <taxon>Saurischia</taxon>
        <taxon>Theropoda</taxon>
        <taxon>Coelurosauria</taxon>
        <taxon>Aves</taxon>
        <taxon>Neognathae</taxon>
        <taxon>Neoaves</taxon>
        <taxon>Telluraves</taxon>
        <taxon>Australaves</taxon>
        <taxon>Psittaciformes</taxon>
        <taxon>Psittaculidae</taxon>
        <taxon>Melopsittacus</taxon>
    </lineage>
</organism>
<evidence type="ECO:0000256" key="5">
    <source>
        <dbReference type="ARBA" id="ARBA00022771"/>
    </source>
</evidence>
<accession>A0A8V5GLG0</accession>
<keyword evidence="11" id="KW-1185">Reference proteome</keyword>
<keyword evidence="3" id="KW-0808">Transferase</keyword>
<dbReference type="GO" id="GO:0000209">
    <property type="term" value="P:protein polyubiquitination"/>
    <property type="evidence" value="ECO:0007669"/>
    <property type="project" value="TreeGrafter"/>
</dbReference>
<dbReference type="Pfam" id="PF00097">
    <property type="entry name" value="zf-C3HC4"/>
    <property type="match status" value="1"/>
</dbReference>
<accession>A0A8C6JMA0</accession>
<evidence type="ECO:0000256" key="3">
    <source>
        <dbReference type="ARBA" id="ARBA00022679"/>
    </source>
</evidence>
<reference evidence="10" key="3">
    <citation type="submission" date="2025-09" db="UniProtKB">
        <authorList>
            <consortium name="Ensembl"/>
        </authorList>
    </citation>
    <scope>IDENTIFICATION</scope>
</reference>
<dbReference type="PANTHER" id="PTHR46077">
    <property type="entry name" value="E3 UBIQUITIN-PROTEIN LIGASE TOPORS"/>
    <property type="match status" value="1"/>
</dbReference>
<dbReference type="GO" id="GO:0006513">
    <property type="term" value="P:protein monoubiquitination"/>
    <property type="evidence" value="ECO:0007669"/>
    <property type="project" value="TreeGrafter"/>
</dbReference>
<proteinExistence type="predicted"/>
<evidence type="ECO:0000256" key="2">
    <source>
        <dbReference type="ARBA" id="ARBA00012483"/>
    </source>
</evidence>
<reference evidence="10" key="2">
    <citation type="submission" date="2025-08" db="UniProtKB">
        <authorList>
            <consortium name="Ensembl"/>
        </authorList>
    </citation>
    <scope>IDENTIFICATION</scope>
</reference>
<keyword evidence="6" id="KW-0862">Zinc</keyword>
<evidence type="ECO:0000313" key="11">
    <source>
        <dbReference type="Proteomes" id="UP000694405"/>
    </source>
</evidence>
<dbReference type="GO" id="GO:0061630">
    <property type="term" value="F:ubiquitin protein ligase activity"/>
    <property type="evidence" value="ECO:0007669"/>
    <property type="project" value="UniProtKB-EC"/>
</dbReference>
<name>A0A8C6JMA0_MELUD</name>
<dbReference type="GO" id="GO:0008270">
    <property type="term" value="F:zinc ion binding"/>
    <property type="evidence" value="ECO:0007669"/>
    <property type="project" value="UniProtKB-KW"/>
</dbReference>
<evidence type="ECO:0000256" key="8">
    <source>
        <dbReference type="ARBA" id="ARBA00023163"/>
    </source>
</evidence>
<dbReference type="InterPro" id="IPR001841">
    <property type="entry name" value="Znf_RING"/>
</dbReference>
<evidence type="ECO:0000256" key="4">
    <source>
        <dbReference type="ARBA" id="ARBA00022723"/>
    </source>
</evidence>
<dbReference type="EC" id="2.3.2.27" evidence="2"/>
<dbReference type="Proteomes" id="UP000694405">
    <property type="component" value="Chromosome Z"/>
</dbReference>
<dbReference type="SMART" id="SM00184">
    <property type="entry name" value="RING"/>
    <property type="match status" value="1"/>
</dbReference>
<dbReference type="PROSITE" id="PS00518">
    <property type="entry name" value="ZF_RING_1"/>
    <property type="match status" value="1"/>
</dbReference>
<dbReference type="InterPro" id="IPR018957">
    <property type="entry name" value="Znf_C3HC4_RING-type"/>
</dbReference>
<dbReference type="PANTHER" id="PTHR46077:SF1">
    <property type="entry name" value="TOP1 BINDING ARGININE_SERINE RICH PROTEIN, E3 UBIQUITIN LIGASE"/>
    <property type="match status" value="1"/>
</dbReference>
<keyword evidence="4" id="KW-0479">Metal-binding</keyword>
<dbReference type="AlphaFoldDB" id="A0A8C6JMA0"/>
<dbReference type="InterPro" id="IPR017907">
    <property type="entry name" value="Znf_RING_CS"/>
</dbReference>
<dbReference type="InterPro" id="IPR013083">
    <property type="entry name" value="Znf_RING/FYVE/PHD"/>
</dbReference>
<keyword evidence="5" id="KW-0863">Zinc-finger</keyword>
<evidence type="ECO:0000259" key="9">
    <source>
        <dbReference type="PROSITE" id="PS50089"/>
    </source>
</evidence>
<evidence type="ECO:0000256" key="1">
    <source>
        <dbReference type="ARBA" id="ARBA00000900"/>
    </source>
</evidence>
<evidence type="ECO:0000313" key="10">
    <source>
        <dbReference type="Ensembl" id="ENSMUNP00000015468.2"/>
    </source>
</evidence>
<dbReference type="PROSITE" id="PS50089">
    <property type="entry name" value="ZF_RING_2"/>
    <property type="match status" value="1"/>
</dbReference>
<keyword evidence="8" id="KW-0804">Transcription</keyword>
<protein>
    <recommendedName>
        <fullName evidence="2">RING-type E3 ubiquitin transferase</fullName>
        <ecNumber evidence="2">2.3.2.27</ecNumber>
    </recommendedName>
</protein>
<reference evidence="10" key="1">
    <citation type="submission" date="2020-03" db="EMBL/GenBank/DDBJ databases">
        <title>Melopsittacus undulatus (budgerigar) genome, bMelUnd1, maternal haplotype with Z.</title>
        <authorList>
            <person name="Gedman G."/>
            <person name="Mountcastle J."/>
            <person name="Haase B."/>
            <person name="Formenti G."/>
            <person name="Wright T."/>
            <person name="Apodaca J."/>
            <person name="Pelan S."/>
            <person name="Chow W."/>
            <person name="Rhie A."/>
            <person name="Howe K."/>
            <person name="Fedrigo O."/>
            <person name="Jarvis E.D."/>
        </authorList>
    </citation>
    <scope>NUCLEOTIDE SEQUENCE [LARGE SCALE GENOMIC DNA]</scope>
</reference>
<dbReference type="SUPFAM" id="SSF57850">
    <property type="entry name" value="RING/U-box"/>
    <property type="match status" value="1"/>
</dbReference>
<evidence type="ECO:0000256" key="6">
    <source>
        <dbReference type="ARBA" id="ARBA00022833"/>
    </source>
</evidence>
<dbReference type="Ensembl" id="ENSMUNT00000017795.2">
    <property type="protein sequence ID" value="ENSMUNP00000015468.2"/>
    <property type="gene ID" value="ENSMUNG00000011936.2"/>
</dbReference>
<dbReference type="Gene3D" id="3.30.40.10">
    <property type="entry name" value="Zinc/RING finger domain, C3HC4 (zinc finger)"/>
    <property type="match status" value="1"/>
</dbReference>
<evidence type="ECO:0000256" key="7">
    <source>
        <dbReference type="ARBA" id="ARBA00023015"/>
    </source>
</evidence>
<feature type="domain" description="RING-type" evidence="9">
    <location>
        <begin position="5"/>
        <end position="44"/>
    </location>
</feature>
<sequence>MKDCCPICLGNWKEVSYVMPCHHQFCYQCILQWAETKPECPLCKRGIQSILHSVLLLYFCSLNSLQYFQIPNGNKAQRQEQCVLLK</sequence>
<keyword evidence="7" id="KW-0805">Transcription regulation</keyword>
<comment type="catalytic activity">
    <reaction evidence="1">
        <text>S-ubiquitinyl-[E2 ubiquitin-conjugating enzyme]-L-cysteine + [acceptor protein]-L-lysine = [E2 ubiquitin-conjugating enzyme]-L-cysteine + N(6)-ubiquitinyl-[acceptor protein]-L-lysine.</text>
        <dbReference type="EC" id="2.3.2.27"/>
    </reaction>
</comment>